<reference evidence="2" key="1">
    <citation type="submission" date="2021-02" db="EMBL/GenBank/DDBJ databases">
        <title>Comparative genomics of Ferrovum myxofaciens strains, predominant extremophile bacteria forming large biofilm stalactites in acid mine ecosystems.</title>
        <authorList>
            <person name="Burkartova K."/>
            <person name="Ridl J."/>
            <person name="Pajer P."/>
            <person name="Falteisek L."/>
        </authorList>
    </citation>
    <scope>NUCLEOTIDE SEQUENCE</scope>
    <source>
        <strain evidence="2">MI1III</strain>
    </source>
</reference>
<sequence length="71" mass="7820">MGQRVVKFDPTSADSARFNPLQEIRLDANLIKDVQNIATMIVDPDGKGLNPTPRESPRFSHGEESGKLVLT</sequence>
<dbReference type="GO" id="GO:0016020">
    <property type="term" value="C:membrane"/>
    <property type="evidence" value="ECO:0007669"/>
    <property type="project" value="InterPro"/>
</dbReference>
<dbReference type="Proteomes" id="UP000683551">
    <property type="component" value="Chromosome"/>
</dbReference>
<dbReference type="Pfam" id="PF02534">
    <property type="entry name" value="T4SS-DNA_transf"/>
    <property type="match status" value="1"/>
</dbReference>
<proteinExistence type="predicted"/>
<organism evidence="2 3">
    <name type="scientific">Ferrovum myxofaciens</name>
    <dbReference type="NCBI Taxonomy" id="416213"/>
    <lineage>
        <taxon>Bacteria</taxon>
        <taxon>Pseudomonadati</taxon>
        <taxon>Pseudomonadota</taxon>
        <taxon>Betaproteobacteria</taxon>
        <taxon>Ferrovales</taxon>
        <taxon>Ferrovaceae</taxon>
        <taxon>Ferrovum</taxon>
    </lineage>
</organism>
<dbReference type="AlphaFoldDB" id="A0A9E6SZA7"/>
<evidence type="ECO:0000313" key="3">
    <source>
        <dbReference type="Proteomes" id="UP000683551"/>
    </source>
</evidence>
<gene>
    <name evidence="2" type="ORF">JZL65_00905</name>
</gene>
<feature type="compositionally biased region" description="Basic and acidic residues" evidence="1">
    <location>
        <begin position="55"/>
        <end position="71"/>
    </location>
</feature>
<protein>
    <submittedName>
        <fullName evidence="2">Type IV secretory system conjugative DNA transfer family protein</fullName>
    </submittedName>
</protein>
<feature type="region of interest" description="Disordered" evidence="1">
    <location>
        <begin position="43"/>
        <end position="71"/>
    </location>
</feature>
<evidence type="ECO:0000256" key="1">
    <source>
        <dbReference type="SAM" id="MobiDB-lite"/>
    </source>
</evidence>
<dbReference type="EMBL" id="CP071137">
    <property type="protein sequence ID" value="QWY78771.1"/>
    <property type="molecule type" value="Genomic_DNA"/>
</dbReference>
<accession>A0A9E6SZA7</accession>
<name>A0A9E6SZA7_9PROT</name>
<dbReference type="InterPro" id="IPR003688">
    <property type="entry name" value="TraG/VirD4"/>
</dbReference>
<evidence type="ECO:0000313" key="2">
    <source>
        <dbReference type="EMBL" id="QWY78771.1"/>
    </source>
</evidence>